<dbReference type="CDD" id="cd03784">
    <property type="entry name" value="GT1_Gtf-like"/>
    <property type="match status" value="1"/>
</dbReference>
<dbReference type="Proteomes" id="UP001141552">
    <property type="component" value="Unassembled WGS sequence"/>
</dbReference>
<reference evidence="4" key="2">
    <citation type="journal article" date="2023" name="Plants (Basel)">
        <title>Annotation of the Turnera subulata (Passifloraceae) Draft Genome Reveals the S-Locus Evolved after the Divergence of Turneroideae from Passifloroideae in a Stepwise Manner.</title>
        <authorList>
            <person name="Henning P.M."/>
            <person name="Roalson E.H."/>
            <person name="Mir W."/>
            <person name="McCubbin A.G."/>
            <person name="Shore J.S."/>
        </authorList>
    </citation>
    <scope>NUCLEOTIDE SEQUENCE</scope>
    <source>
        <strain evidence="4">F60SS</strain>
    </source>
</reference>
<dbReference type="PANTHER" id="PTHR48048">
    <property type="entry name" value="GLYCOSYLTRANSFERASE"/>
    <property type="match status" value="1"/>
</dbReference>
<evidence type="ECO:0000313" key="4">
    <source>
        <dbReference type="EMBL" id="KAJ4831881.1"/>
    </source>
</evidence>
<dbReference type="SUPFAM" id="SSF53756">
    <property type="entry name" value="UDP-Glycosyltransferase/glycogen phosphorylase"/>
    <property type="match status" value="1"/>
</dbReference>
<evidence type="ECO:0000313" key="5">
    <source>
        <dbReference type="Proteomes" id="UP001141552"/>
    </source>
</evidence>
<protein>
    <recommendedName>
        <fullName evidence="6">UDP-glycosyltransferases domain-containing protein</fullName>
    </recommendedName>
</protein>
<dbReference type="Pfam" id="PF00201">
    <property type="entry name" value="UDPGT"/>
    <property type="match status" value="1"/>
</dbReference>
<dbReference type="Gene3D" id="3.40.50.2000">
    <property type="entry name" value="Glycogen Phosphorylase B"/>
    <property type="match status" value="2"/>
</dbReference>
<dbReference type="EMBL" id="JAKUCV010005263">
    <property type="protein sequence ID" value="KAJ4831881.1"/>
    <property type="molecule type" value="Genomic_DNA"/>
</dbReference>
<evidence type="ECO:0000256" key="3">
    <source>
        <dbReference type="ARBA" id="ARBA00022679"/>
    </source>
</evidence>
<dbReference type="AlphaFoldDB" id="A0A9Q0FI40"/>
<name>A0A9Q0FI40_9ROSI</name>
<accession>A0A9Q0FI40</accession>
<evidence type="ECO:0008006" key="6">
    <source>
        <dbReference type="Google" id="ProtNLM"/>
    </source>
</evidence>
<dbReference type="InterPro" id="IPR050481">
    <property type="entry name" value="UDP-glycosyltransf_plant"/>
</dbReference>
<organism evidence="4 5">
    <name type="scientific">Turnera subulata</name>
    <dbReference type="NCBI Taxonomy" id="218843"/>
    <lineage>
        <taxon>Eukaryota</taxon>
        <taxon>Viridiplantae</taxon>
        <taxon>Streptophyta</taxon>
        <taxon>Embryophyta</taxon>
        <taxon>Tracheophyta</taxon>
        <taxon>Spermatophyta</taxon>
        <taxon>Magnoliopsida</taxon>
        <taxon>eudicotyledons</taxon>
        <taxon>Gunneridae</taxon>
        <taxon>Pentapetalae</taxon>
        <taxon>rosids</taxon>
        <taxon>fabids</taxon>
        <taxon>Malpighiales</taxon>
        <taxon>Passifloraceae</taxon>
        <taxon>Turnera</taxon>
    </lineage>
</organism>
<proteinExistence type="inferred from homology"/>
<evidence type="ECO:0000256" key="1">
    <source>
        <dbReference type="ARBA" id="ARBA00009995"/>
    </source>
</evidence>
<dbReference type="OrthoDB" id="5835829at2759"/>
<keyword evidence="2" id="KW-0328">Glycosyltransferase</keyword>
<gene>
    <name evidence="4" type="ORF">Tsubulata_036860</name>
</gene>
<dbReference type="InterPro" id="IPR002213">
    <property type="entry name" value="UDP_glucos_trans"/>
</dbReference>
<dbReference type="PANTHER" id="PTHR48048:SF20">
    <property type="entry name" value="GLYCOSYLTRANSFERASE"/>
    <property type="match status" value="1"/>
</dbReference>
<comment type="caution">
    <text evidence="4">The sequence shown here is derived from an EMBL/GenBank/DDBJ whole genome shotgun (WGS) entry which is preliminary data.</text>
</comment>
<dbReference type="FunFam" id="3.40.50.2000:FF:000020">
    <property type="entry name" value="Glycosyltransferase"/>
    <property type="match status" value="1"/>
</dbReference>
<dbReference type="GO" id="GO:0035251">
    <property type="term" value="F:UDP-glucosyltransferase activity"/>
    <property type="evidence" value="ECO:0007669"/>
    <property type="project" value="InterPro"/>
</dbReference>
<sequence length="308" mass="35027">MSFKDLPDIVLYFPGGLPDLKPNHMVEPMLNRDDLAYHEFVYFCSHLPKAEGIPVNTFYDLEPKAVRILGDEGWAPDVKVPPIYPVGPLIADGEDVDHECLTWLDRQPSKSVVFLCFGSRGSFSMKQVKEIAKGLEMSGQRFLWVVKKPPAHEESKQIDHINNFDLEEILPQGFLKRVQDRGMVVKSLAPQVSHDSVGGFVTHSGWNSVLEAVVAGVTMVAWPFYAEQHINRNLLIEYMEMSIPMDQRDEDGFVSGDKLERRVRELMDSERGKELREKSRKLKESALGVWTESGSTLITLDELVKKWK</sequence>
<comment type="similarity">
    <text evidence="1">Belongs to the UDP-glycosyltransferase family.</text>
</comment>
<evidence type="ECO:0000256" key="2">
    <source>
        <dbReference type="ARBA" id="ARBA00022676"/>
    </source>
</evidence>
<keyword evidence="5" id="KW-1185">Reference proteome</keyword>
<reference evidence="4" key="1">
    <citation type="submission" date="2022-02" db="EMBL/GenBank/DDBJ databases">
        <authorList>
            <person name="Henning P.M."/>
            <person name="McCubbin A.G."/>
            <person name="Shore J.S."/>
        </authorList>
    </citation>
    <scope>NUCLEOTIDE SEQUENCE</scope>
    <source>
        <strain evidence="4">F60SS</strain>
        <tissue evidence="4">Leaves</tissue>
    </source>
</reference>
<keyword evidence="3" id="KW-0808">Transferase</keyword>